<proteinExistence type="predicted"/>
<gene>
    <name evidence="1" type="ORF">SAMN05192533_10952</name>
</gene>
<dbReference type="STRING" id="930146.SAMN05192533_10952"/>
<dbReference type="AlphaFoldDB" id="A0A1H8DW60"/>
<dbReference type="EMBL" id="FOBW01000009">
    <property type="protein sequence ID" value="SEN10758.1"/>
    <property type="molecule type" value="Genomic_DNA"/>
</dbReference>
<keyword evidence="2" id="KW-1185">Reference proteome</keyword>
<sequence>MQITNDAREVLKEVLKEQNAAGIRVYFAGFG</sequence>
<name>A0A1H8DW60_9BACI</name>
<protein>
    <recommendedName>
        <fullName evidence="3">HesB-like selenoprotein</fullName>
    </recommendedName>
</protein>
<reference evidence="2" key="1">
    <citation type="submission" date="2016-10" db="EMBL/GenBank/DDBJ databases">
        <authorList>
            <person name="Varghese N."/>
            <person name="Submissions S."/>
        </authorList>
    </citation>
    <scope>NUCLEOTIDE SEQUENCE [LARGE SCALE GENOMIC DNA]</scope>
    <source>
        <strain evidence="2">B48,IBRC-M 10115,DSM 25386,CECT 8001</strain>
    </source>
</reference>
<accession>A0A1H8DW60</accession>
<evidence type="ECO:0000313" key="2">
    <source>
        <dbReference type="Proteomes" id="UP000198553"/>
    </source>
</evidence>
<dbReference type="Proteomes" id="UP000198553">
    <property type="component" value="Unassembled WGS sequence"/>
</dbReference>
<organism evidence="1 2">
    <name type="scientific">Mesobacillus persicus</name>
    <dbReference type="NCBI Taxonomy" id="930146"/>
    <lineage>
        <taxon>Bacteria</taxon>
        <taxon>Bacillati</taxon>
        <taxon>Bacillota</taxon>
        <taxon>Bacilli</taxon>
        <taxon>Bacillales</taxon>
        <taxon>Bacillaceae</taxon>
        <taxon>Mesobacillus</taxon>
    </lineage>
</organism>
<evidence type="ECO:0008006" key="3">
    <source>
        <dbReference type="Google" id="ProtNLM"/>
    </source>
</evidence>
<evidence type="ECO:0000313" key="1">
    <source>
        <dbReference type="EMBL" id="SEN10758.1"/>
    </source>
</evidence>